<keyword evidence="3" id="KW-1185">Reference proteome</keyword>
<evidence type="ECO:0000313" key="2">
    <source>
        <dbReference type="EMBL" id="CAG5136077.1"/>
    </source>
</evidence>
<evidence type="ECO:0000256" key="1">
    <source>
        <dbReference type="SAM" id="Phobius"/>
    </source>
</evidence>
<dbReference type="Proteomes" id="UP000678393">
    <property type="component" value="Unassembled WGS sequence"/>
</dbReference>
<gene>
    <name evidence="2" type="ORF">CUNI_LOCUS21635</name>
</gene>
<evidence type="ECO:0000313" key="3">
    <source>
        <dbReference type="Proteomes" id="UP000678393"/>
    </source>
</evidence>
<proteinExistence type="predicted"/>
<keyword evidence="1" id="KW-0812">Transmembrane</keyword>
<dbReference type="EMBL" id="CAJHNH020008487">
    <property type="protein sequence ID" value="CAG5136077.1"/>
    <property type="molecule type" value="Genomic_DNA"/>
</dbReference>
<keyword evidence="1" id="KW-1133">Transmembrane helix</keyword>
<accession>A0A8S4A2V1</accession>
<dbReference type="AlphaFoldDB" id="A0A8S4A2V1"/>
<name>A0A8S4A2V1_9EUPU</name>
<reference evidence="2" key="1">
    <citation type="submission" date="2021-04" db="EMBL/GenBank/DDBJ databases">
        <authorList>
            <consortium name="Molecular Ecology Group"/>
        </authorList>
    </citation>
    <scope>NUCLEOTIDE SEQUENCE</scope>
</reference>
<comment type="caution">
    <text evidence="2">The sequence shown here is derived from an EMBL/GenBank/DDBJ whole genome shotgun (WGS) entry which is preliminary data.</text>
</comment>
<organism evidence="2 3">
    <name type="scientific">Candidula unifasciata</name>
    <dbReference type="NCBI Taxonomy" id="100452"/>
    <lineage>
        <taxon>Eukaryota</taxon>
        <taxon>Metazoa</taxon>
        <taxon>Spiralia</taxon>
        <taxon>Lophotrochozoa</taxon>
        <taxon>Mollusca</taxon>
        <taxon>Gastropoda</taxon>
        <taxon>Heterobranchia</taxon>
        <taxon>Euthyneura</taxon>
        <taxon>Panpulmonata</taxon>
        <taxon>Eupulmonata</taxon>
        <taxon>Stylommatophora</taxon>
        <taxon>Helicina</taxon>
        <taxon>Helicoidea</taxon>
        <taxon>Geomitridae</taxon>
        <taxon>Candidula</taxon>
    </lineage>
</organism>
<sequence length="111" mass="12696">MWMVEEFMQILREMLLEGNIHNIVVFTVITSSSVLSVVGMLRHIYIFIYNLRHAHEVDLPAVRGLSPKVEEPPTPTFTDIGNFPVIASPEKLAVANFDQMKYNKGRQHSNE</sequence>
<feature type="transmembrane region" description="Helical" evidence="1">
    <location>
        <begin position="20"/>
        <end position="41"/>
    </location>
</feature>
<protein>
    <submittedName>
        <fullName evidence="2">Uncharacterized protein</fullName>
    </submittedName>
</protein>
<feature type="non-terminal residue" evidence="2">
    <location>
        <position position="1"/>
    </location>
</feature>
<keyword evidence="1" id="KW-0472">Membrane</keyword>